<reference evidence="1" key="1">
    <citation type="submission" date="2022-08" db="EMBL/GenBank/DDBJ databases">
        <title>Genome Sequence of Fusarium decemcellulare.</title>
        <authorList>
            <person name="Buettner E."/>
        </authorList>
    </citation>
    <scope>NUCLEOTIDE SEQUENCE</scope>
    <source>
        <strain evidence="1">Babe19</strain>
    </source>
</reference>
<protein>
    <submittedName>
        <fullName evidence="1">Uncharacterized protein</fullName>
    </submittedName>
</protein>
<organism evidence="1 2">
    <name type="scientific">Fusarium decemcellulare</name>
    <dbReference type="NCBI Taxonomy" id="57161"/>
    <lineage>
        <taxon>Eukaryota</taxon>
        <taxon>Fungi</taxon>
        <taxon>Dikarya</taxon>
        <taxon>Ascomycota</taxon>
        <taxon>Pezizomycotina</taxon>
        <taxon>Sordariomycetes</taxon>
        <taxon>Hypocreomycetidae</taxon>
        <taxon>Hypocreales</taxon>
        <taxon>Nectriaceae</taxon>
        <taxon>Fusarium</taxon>
        <taxon>Fusarium decemcellulare species complex</taxon>
    </lineage>
</organism>
<keyword evidence="2" id="KW-1185">Reference proteome</keyword>
<dbReference type="Proteomes" id="UP001148629">
    <property type="component" value="Unassembled WGS sequence"/>
</dbReference>
<comment type="caution">
    <text evidence="1">The sequence shown here is derived from an EMBL/GenBank/DDBJ whole genome shotgun (WGS) entry which is preliminary data.</text>
</comment>
<name>A0ACC1T191_9HYPO</name>
<evidence type="ECO:0000313" key="1">
    <source>
        <dbReference type="EMBL" id="KAJ3550165.1"/>
    </source>
</evidence>
<dbReference type="EMBL" id="JANRMS010000006">
    <property type="protein sequence ID" value="KAJ3550165.1"/>
    <property type="molecule type" value="Genomic_DNA"/>
</dbReference>
<sequence length="689" mass="76557">MTWDRRELGQKGIFYDETVLPLVPPAALFPAHVEALRRSMLDFSCLMTNGNLDSGSDTGTDNSSDLIPSTAHATLHEALRIHQGGYSEDTWAGFFQDHYFKPLASTSRSEGTSRMVSRCNYYYDAFTAFEREKCPKPDYAFYLPMYHLNDKQAIPKVATPKGRQWHNAQEPALVGNFSWSGLKELFSFGLRPTPFRVFHKPPQEANLNSYPWLLIEHKKEEVSGAERTVCCQAANGAACGVRLNAIAARYAMTLPGLAHIPPLPAVTTIGSKVKVWVAYYAEDFHAPSSGLYYSDDVTWERRKKGTVMRAIWEGDVIKLDDVVKFGAILENTYTWAMRVFKPLMSSYIQQWRHIHCEVGMFVASSEMFRREQTAARCQSVIPMVQDLLDNHSYMEVDDSKHPRVTPMLLGMLVQQIVTSERQLMVDEMERLVNEKLATLNMSGQTTVPQRLIIETRETSAASEQSTALSLGLTNDDPDDSTYQDSQATGSPKSFAGLRLVLQHGANTHSPSQTRSPIRPATPTPAVSAYDKTVARRVPSTPDPGHGVYTPLSGSTFLGPSCATTPTANRPLSLGSPVHLNTPGSNLLFQRSSPETSTRKEPTRTTLFQFPDGGPKWPLREAIPHIVSSSNDPVIDWSALHRPIKPPTPSNAQSQSSSSKSSVSRNSSEEEEQIEDRNVIDLTNDSQTSQ</sequence>
<accession>A0ACC1T191</accession>
<proteinExistence type="predicted"/>
<evidence type="ECO:0000313" key="2">
    <source>
        <dbReference type="Proteomes" id="UP001148629"/>
    </source>
</evidence>
<gene>
    <name evidence="1" type="ORF">NM208_g123</name>
</gene>